<dbReference type="Pfam" id="PF01939">
    <property type="entry name" value="NucS_C"/>
    <property type="match status" value="1"/>
</dbReference>
<dbReference type="CDD" id="cd22341">
    <property type="entry name" value="NucS-like"/>
    <property type="match status" value="1"/>
</dbReference>
<sequence length="184" mass="21558">DIEGDVYYEIDELEEWDFFVDQHSLPSKYVDQLSRSRCTEISETDYWELLGIRNFSQNLRLNYKNRIRLKVSEREVESLIDAKNALRQLELEILERQYELTKGNIIDLMCLDRKGDLVVVELKKHSANQTVGQLARYITDVREKRAKPTQKVRGLILALDIDEQLVMSARGVDFEVALCQLTFD</sequence>
<name>X1CTG2_9ZZZZ</name>
<feature type="non-terminal residue" evidence="3">
    <location>
        <position position="1"/>
    </location>
</feature>
<dbReference type="PANTHER" id="PTHR38814">
    <property type="entry name" value="ENDONUCLEASE NUCS"/>
    <property type="match status" value="1"/>
</dbReference>
<dbReference type="Gene3D" id="3.40.1350.10">
    <property type="match status" value="1"/>
</dbReference>
<dbReference type="GO" id="GO:0003677">
    <property type="term" value="F:DNA binding"/>
    <property type="evidence" value="ECO:0007669"/>
    <property type="project" value="UniProtKB-KW"/>
</dbReference>
<dbReference type="GO" id="GO:0004519">
    <property type="term" value="F:endonuclease activity"/>
    <property type="evidence" value="ECO:0007669"/>
    <property type="project" value="InterPro"/>
</dbReference>
<dbReference type="EMBL" id="BART01016895">
    <property type="protein sequence ID" value="GAG87486.1"/>
    <property type="molecule type" value="Genomic_DNA"/>
</dbReference>
<dbReference type="InterPro" id="IPR002793">
    <property type="entry name" value="Endonuclease_NucS"/>
</dbReference>
<evidence type="ECO:0000313" key="3">
    <source>
        <dbReference type="EMBL" id="GAG87486.1"/>
    </source>
</evidence>
<keyword evidence="1" id="KW-0238">DNA-binding</keyword>
<proteinExistence type="predicted"/>
<dbReference type="InterPro" id="IPR048301">
    <property type="entry name" value="NucS_C"/>
</dbReference>
<accession>X1CTG2</accession>
<dbReference type="AlphaFoldDB" id="X1CTG2"/>
<reference evidence="3" key="1">
    <citation type="journal article" date="2014" name="Front. Microbiol.">
        <title>High frequency of phylogenetically diverse reductive dehalogenase-homologous genes in deep subseafloor sedimentary metagenomes.</title>
        <authorList>
            <person name="Kawai M."/>
            <person name="Futagami T."/>
            <person name="Toyoda A."/>
            <person name="Takaki Y."/>
            <person name="Nishi S."/>
            <person name="Hori S."/>
            <person name="Arai W."/>
            <person name="Tsubouchi T."/>
            <person name="Morono Y."/>
            <person name="Uchiyama I."/>
            <person name="Ito T."/>
            <person name="Fujiyama A."/>
            <person name="Inagaki F."/>
            <person name="Takami H."/>
        </authorList>
    </citation>
    <scope>NUCLEOTIDE SEQUENCE</scope>
    <source>
        <strain evidence="3">Expedition CK06-06</strain>
    </source>
</reference>
<dbReference type="InterPro" id="IPR011856">
    <property type="entry name" value="tRNA_endonuc-like_dom_sf"/>
</dbReference>
<protein>
    <recommendedName>
        <fullName evidence="2">Endonuclease NucS C-terminal domain-containing protein</fullName>
    </recommendedName>
</protein>
<evidence type="ECO:0000256" key="1">
    <source>
        <dbReference type="ARBA" id="ARBA00023125"/>
    </source>
</evidence>
<comment type="caution">
    <text evidence="3">The sequence shown here is derived from an EMBL/GenBank/DDBJ whole genome shotgun (WGS) entry which is preliminary data.</text>
</comment>
<feature type="domain" description="Endonuclease NucS C-terminal" evidence="2">
    <location>
        <begin position="73"/>
        <end position="165"/>
    </location>
</feature>
<gene>
    <name evidence="3" type="ORF">S01H4_32344</name>
</gene>
<evidence type="ECO:0000259" key="2">
    <source>
        <dbReference type="Pfam" id="PF01939"/>
    </source>
</evidence>
<dbReference type="PANTHER" id="PTHR38814:SF1">
    <property type="entry name" value="ENDONUCLEASE NUCS"/>
    <property type="match status" value="1"/>
</dbReference>
<organism evidence="3">
    <name type="scientific">marine sediment metagenome</name>
    <dbReference type="NCBI Taxonomy" id="412755"/>
    <lineage>
        <taxon>unclassified sequences</taxon>
        <taxon>metagenomes</taxon>
        <taxon>ecological metagenomes</taxon>
    </lineage>
</organism>